<feature type="region of interest" description="Disordered" evidence="1">
    <location>
        <begin position="1"/>
        <end position="46"/>
    </location>
</feature>
<evidence type="ECO:0000313" key="2">
    <source>
        <dbReference type="EMBL" id="AOH54558.1"/>
    </source>
</evidence>
<dbReference type="OrthoDB" id="2970791at2"/>
<sequence length="140" mass="15990">MGFRYDMKDKTGQQQAIVRARDEAEKRREQEDSNEIKCSPSPRTADFEGVYFTKNNIPLLELRVSGTAMVNGPCNLKKVKIHDWLCKTGRSFIGQVKEFEVLTITSYDVLDKKLITDWKNLRREALTPENSSGHGGTIRP</sequence>
<evidence type="ECO:0000256" key="1">
    <source>
        <dbReference type="SAM" id="MobiDB-lite"/>
    </source>
</evidence>
<dbReference type="KEGG" id="bmur:ABE28_009370"/>
<feature type="compositionally biased region" description="Basic and acidic residues" evidence="1">
    <location>
        <begin position="1"/>
        <end position="11"/>
    </location>
</feature>
<dbReference type="RefSeq" id="WP_064466323.1">
    <property type="nucleotide sequence ID" value="NZ_CP017080.1"/>
</dbReference>
<proteinExistence type="predicted"/>
<feature type="compositionally biased region" description="Basic and acidic residues" evidence="1">
    <location>
        <begin position="19"/>
        <end position="35"/>
    </location>
</feature>
<gene>
    <name evidence="2" type="ORF">ABE28_009370</name>
</gene>
<dbReference type="Proteomes" id="UP000077926">
    <property type="component" value="Chromosome"/>
</dbReference>
<organism evidence="2 3">
    <name type="scientific">Peribacillus muralis</name>
    <dbReference type="NCBI Taxonomy" id="264697"/>
    <lineage>
        <taxon>Bacteria</taxon>
        <taxon>Bacillati</taxon>
        <taxon>Bacillota</taxon>
        <taxon>Bacilli</taxon>
        <taxon>Bacillales</taxon>
        <taxon>Bacillaceae</taxon>
        <taxon>Peribacillus</taxon>
    </lineage>
</organism>
<reference evidence="2 3" key="1">
    <citation type="submission" date="2016-08" db="EMBL/GenBank/DDBJ databases">
        <title>Complete genome sequence of Bacillus muralis G25-68, a strain with toxicity to nematodes.</title>
        <authorList>
            <person name="Zheng Z."/>
        </authorList>
    </citation>
    <scope>NUCLEOTIDE SEQUENCE [LARGE SCALE GENOMIC DNA]</scope>
    <source>
        <strain evidence="2 3">G25-68</strain>
    </source>
</reference>
<name>A0A1B3XMW7_9BACI</name>
<dbReference type="EMBL" id="CP017080">
    <property type="protein sequence ID" value="AOH54558.1"/>
    <property type="molecule type" value="Genomic_DNA"/>
</dbReference>
<evidence type="ECO:0000313" key="3">
    <source>
        <dbReference type="Proteomes" id="UP000077926"/>
    </source>
</evidence>
<keyword evidence="3" id="KW-1185">Reference proteome</keyword>
<accession>A0A1B3XMW7</accession>
<protein>
    <submittedName>
        <fullName evidence="2">Uncharacterized protein</fullName>
    </submittedName>
</protein>
<dbReference type="AlphaFoldDB" id="A0A1B3XMW7"/>